<name>A0A378U1D9_NEIEL</name>
<keyword evidence="2" id="KW-1133">Transmembrane helix</keyword>
<sequence>MTPKTSSSAASGKHQNILAPVSLVCGLLAWTLLPIVAALAAILTGHIAYAKNKRLKVGGKGMALTGLVLGYSGLGAAMMLIGIWVGMPEGKSLWPQEAAAPAEQAASAVQAKPAAPQPRGSENQAAPAVPEKNVKPLPPVIPPAAVPILSAQQRVEEALNEGTPLDEINETHEEAGEDDPSLRYWQRIEIKQGNIVITPKPNIYGLSAQIMLFSTRENGGLSWTCVGELDKTVEETVCR</sequence>
<evidence type="ECO:0000313" key="5">
    <source>
        <dbReference type="Proteomes" id="UP000254927"/>
    </source>
</evidence>
<gene>
    <name evidence="4" type="ORF">NCTC10660_01492</name>
</gene>
<feature type="domain" description="DUF4190" evidence="3">
    <location>
        <begin position="18"/>
        <end position="79"/>
    </location>
</feature>
<dbReference type="AlphaFoldDB" id="A0A378U1D9"/>
<feature type="compositionally biased region" description="Low complexity" evidence="1">
    <location>
        <begin position="104"/>
        <end position="118"/>
    </location>
</feature>
<evidence type="ECO:0000313" key="4">
    <source>
        <dbReference type="EMBL" id="STZ67993.1"/>
    </source>
</evidence>
<dbReference type="Proteomes" id="UP000254927">
    <property type="component" value="Unassembled WGS sequence"/>
</dbReference>
<keyword evidence="2" id="KW-0812">Transmembrane</keyword>
<feature type="transmembrane region" description="Helical" evidence="2">
    <location>
        <begin position="27"/>
        <end position="50"/>
    </location>
</feature>
<dbReference type="RefSeq" id="WP_074895697.1">
    <property type="nucleotide sequence ID" value="NZ_CP031252.1"/>
</dbReference>
<dbReference type="GeneID" id="93352477"/>
<reference evidence="4 5" key="1">
    <citation type="submission" date="2018-06" db="EMBL/GenBank/DDBJ databases">
        <authorList>
            <consortium name="Pathogen Informatics"/>
            <person name="Doyle S."/>
        </authorList>
    </citation>
    <scope>NUCLEOTIDE SEQUENCE [LARGE SCALE GENOMIC DNA]</scope>
    <source>
        <strain evidence="4 5">NCTC10660</strain>
    </source>
</reference>
<dbReference type="EMBL" id="UGQW01000002">
    <property type="protein sequence ID" value="STZ67993.1"/>
    <property type="molecule type" value="Genomic_DNA"/>
</dbReference>
<feature type="region of interest" description="Disordered" evidence="1">
    <location>
        <begin position="104"/>
        <end position="136"/>
    </location>
</feature>
<feature type="transmembrane region" description="Helical" evidence="2">
    <location>
        <begin position="62"/>
        <end position="87"/>
    </location>
</feature>
<dbReference type="Gene3D" id="3.30.700.10">
    <property type="entry name" value="Glycoprotein, Type 4 Pilin"/>
    <property type="match status" value="1"/>
</dbReference>
<proteinExistence type="predicted"/>
<evidence type="ECO:0000259" key="3">
    <source>
        <dbReference type="Pfam" id="PF13828"/>
    </source>
</evidence>
<dbReference type="InterPro" id="IPR025241">
    <property type="entry name" value="DUF4190"/>
</dbReference>
<accession>A0A378U1D9</accession>
<evidence type="ECO:0000256" key="2">
    <source>
        <dbReference type="SAM" id="Phobius"/>
    </source>
</evidence>
<evidence type="ECO:0000256" key="1">
    <source>
        <dbReference type="SAM" id="MobiDB-lite"/>
    </source>
</evidence>
<dbReference type="Pfam" id="PF13828">
    <property type="entry name" value="DUF4190"/>
    <property type="match status" value="1"/>
</dbReference>
<organism evidence="4 5">
    <name type="scientific">Neisseria elongata</name>
    <dbReference type="NCBI Taxonomy" id="495"/>
    <lineage>
        <taxon>Bacteria</taxon>
        <taxon>Pseudomonadati</taxon>
        <taxon>Pseudomonadota</taxon>
        <taxon>Betaproteobacteria</taxon>
        <taxon>Neisseriales</taxon>
        <taxon>Neisseriaceae</taxon>
        <taxon>Neisseria</taxon>
    </lineage>
</organism>
<protein>
    <recommendedName>
        <fullName evidence="3">DUF4190 domain-containing protein</fullName>
    </recommendedName>
</protein>
<keyword evidence="2" id="KW-0472">Membrane</keyword>